<accession>A0ABV7H0E7</accession>
<keyword evidence="9 13" id="KW-1133">Transmembrane helix</keyword>
<organism evidence="15 16">
    <name type="scientific">Piscinibacterium candidicorallinum</name>
    <dbReference type="NCBI Taxonomy" id="1793872"/>
    <lineage>
        <taxon>Bacteria</taxon>
        <taxon>Pseudomonadati</taxon>
        <taxon>Pseudomonadota</taxon>
        <taxon>Betaproteobacteria</taxon>
        <taxon>Burkholderiales</taxon>
        <taxon>Piscinibacterium</taxon>
    </lineage>
</organism>
<keyword evidence="7" id="KW-0479">Metal-binding</keyword>
<feature type="transmembrane region" description="Helical" evidence="13">
    <location>
        <begin position="149"/>
        <end position="170"/>
    </location>
</feature>
<evidence type="ECO:0000256" key="8">
    <source>
        <dbReference type="ARBA" id="ARBA00022982"/>
    </source>
</evidence>
<dbReference type="Pfam" id="PF01292">
    <property type="entry name" value="Ni_hydr_CYTB"/>
    <property type="match status" value="1"/>
</dbReference>
<comment type="subcellular location">
    <subcellularLocation>
        <location evidence="2">Cell membrane</location>
        <topology evidence="2">Multi-pass membrane protein</topology>
    </subcellularLocation>
</comment>
<sequence length="186" mass="20605">MSASPSFSSSPRYTGVAMALHWIAAVGILAALAMGIYMVDLQLSPSKIKLFNWHKWLGMTLLALAALRLLWRLFNPPPPMPASMPAWQRGVAHGVHWALYALFFAIPLVGWAYSSAAGFPIVWFGVLPLPDWVPKDLALAELLKPIHKWLAYGLAALIAAHILAVFKHMLMDDDDLLLRMIPGRSR</sequence>
<keyword evidence="5" id="KW-0349">Heme</keyword>
<dbReference type="InterPro" id="IPR011577">
    <property type="entry name" value="Cyt_b561_bac/Ni-Hgenase"/>
</dbReference>
<evidence type="ECO:0000313" key="15">
    <source>
        <dbReference type="EMBL" id="MFC3146061.1"/>
    </source>
</evidence>
<evidence type="ECO:0000256" key="6">
    <source>
        <dbReference type="ARBA" id="ARBA00022692"/>
    </source>
</evidence>
<comment type="caution">
    <text evidence="15">The sequence shown here is derived from an EMBL/GenBank/DDBJ whole genome shotgun (WGS) entry which is preliminary data.</text>
</comment>
<reference evidence="16" key="1">
    <citation type="journal article" date="2019" name="Int. J. Syst. Evol. Microbiol.">
        <title>The Global Catalogue of Microorganisms (GCM) 10K type strain sequencing project: providing services to taxonomists for standard genome sequencing and annotation.</title>
        <authorList>
            <consortium name="The Broad Institute Genomics Platform"/>
            <consortium name="The Broad Institute Genome Sequencing Center for Infectious Disease"/>
            <person name="Wu L."/>
            <person name="Ma J."/>
        </authorList>
    </citation>
    <scope>NUCLEOTIDE SEQUENCE [LARGE SCALE GENOMIC DNA]</scope>
    <source>
        <strain evidence="16">KCTC 52168</strain>
    </source>
</reference>
<dbReference type="RefSeq" id="WP_377300351.1">
    <property type="nucleotide sequence ID" value="NZ_CP180191.1"/>
</dbReference>
<keyword evidence="16" id="KW-1185">Reference proteome</keyword>
<keyword evidence="11 13" id="KW-0472">Membrane</keyword>
<name>A0ABV7H0E7_9BURK</name>
<feature type="domain" description="Cytochrome b561 bacterial/Ni-hydrogenase" evidence="14">
    <location>
        <begin position="12"/>
        <end position="183"/>
    </location>
</feature>
<evidence type="ECO:0000256" key="7">
    <source>
        <dbReference type="ARBA" id="ARBA00022723"/>
    </source>
</evidence>
<evidence type="ECO:0000256" key="11">
    <source>
        <dbReference type="ARBA" id="ARBA00023136"/>
    </source>
</evidence>
<dbReference type="Gene3D" id="1.20.950.20">
    <property type="entry name" value="Transmembrane di-heme cytochromes, Chain C"/>
    <property type="match status" value="1"/>
</dbReference>
<feature type="transmembrane region" description="Helical" evidence="13">
    <location>
        <begin position="86"/>
        <end position="104"/>
    </location>
</feature>
<evidence type="ECO:0000256" key="13">
    <source>
        <dbReference type="SAM" id="Phobius"/>
    </source>
</evidence>
<keyword evidence="6 13" id="KW-0812">Transmembrane</keyword>
<evidence type="ECO:0000256" key="2">
    <source>
        <dbReference type="ARBA" id="ARBA00004651"/>
    </source>
</evidence>
<evidence type="ECO:0000256" key="4">
    <source>
        <dbReference type="ARBA" id="ARBA00022475"/>
    </source>
</evidence>
<keyword evidence="3" id="KW-0813">Transport</keyword>
<feature type="transmembrane region" description="Helical" evidence="13">
    <location>
        <begin position="20"/>
        <end position="41"/>
    </location>
</feature>
<keyword evidence="10" id="KW-0408">Iron</keyword>
<evidence type="ECO:0000256" key="5">
    <source>
        <dbReference type="ARBA" id="ARBA00022617"/>
    </source>
</evidence>
<evidence type="ECO:0000313" key="16">
    <source>
        <dbReference type="Proteomes" id="UP001595556"/>
    </source>
</evidence>
<dbReference type="InterPro" id="IPR052168">
    <property type="entry name" value="Cytochrome_b561_oxidase"/>
</dbReference>
<dbReference type="PANTHER" id="PTHR30529">
    <property type="entry name" value="CYTOCHROME B561"/>
    <property type="match status" value="1"/>
</dbReference>
<dbReference type="PANTHER" id="PTHR30529:SF1">
    <property type="entry name" value="CYTOCHROME B561 HOMOLOG 2"/>
    <property type="match status" value="1"/>
</dbReference>
<dbReference type="Proteomes" id="UP001595556">
    <property type="component" value="Unassembled WGS sequence"/>
</dbReference>
<proteinExistence type="inferred from homology"/>
<comment type="similarity">
    <text evidence="12">Belongs to the cytochrome b561 family.</text>
</comment>
<dbReference type="SUPFAM" id="SSF81342">
    <property type="entry name" value="Transmembrane di-heme cytochromes"/>
    <property type="match status" value="1"/>
</dbReference>
<gene>
    <name evidence="15" type="ORF">ACFOEN_00235</name>
</gene>
<evidence type="ECO:0000256" key="10">
    <source>
        <dbReference type="ARBA" id="ARBA00023004"/>
    </source>
</evidence>
<feature type="transmembrane region" description="Helical" evidence="13">
    <location>
        <begin position="53"/>
        <end position="74"/>
    </location>
</feature>
<keyword evidence="8" id="KW-0249">Electron transport</keyword>
<evidence type="ECO:0000256" key="12">
    <source>
        <dbReference type="ARBA" id="ARBA00037975"/>
    </source>
</evidence>
<evidence type="ECO:0000256" key="3">
    <source>
        <dbReference type="ARBA" id="ARBA00022448"/>
    </source>
</evidence>
<evidence type="ECO:0000256" key="9">
    <source>
        <dbReference type="ARBA" id="ARBA00022989"/>
    </source>
</evidence>
<evidence type="ECO:0000259" key="14">
    <source>
        <dbReference type="Pfam" id="PF01292"/>
    </source>
</evidence>
<comment type="cofactor">
    <cofactor evidence="1">
        <name>heme b</name>
        <dbReference type="ChEBI" id="CHEBI:60344"/>
    </cofactor>
</comment>
<dbReference type="EMBL" id="JBHRTI010000001">
    <property type="protein sequence ID" value="MFC3146061.1"/>
    <property type="molecule type" value="Genomic_DNA"/>
</dbReference>
<keyword evidence="4" id="KW-1003">Cell membrane</keyword>
<dbReference type="InterPro" id="IPR016174">
    <property type="entry name" value="Di-haem_cyt_TM"/>
</dbReference>
<evidence type="ECO:0000256" key="1">
    <source>
        <dbReference type="ARBA" id="ARBA00001970"/>
    </source>
</evidence>
<protein>
    <submittedName>
        <fullName evidence="15">Cytochrome b</fullName>
    </submittedName>
</protein>